<dbReference type="PANTHER" id="PTHR14435">
    <property type="entry name" value="ZINC FINGER PROTEIN 106"/>
    <property type="match status" value="1"/>
</dbReference>
<feature type="compositionally biased region" description="Polar residues" evidence="1">
    <location>
        <begin position="722"/>
        <end position="731"/>
    </location>
</feature>
<feature type="region of interest" description="Disordered" evidence="1">
    <location>
        <begin position="1137"/>
        <end position="1167"/>
    </location>
</feature>
<dbReference type="OrthoDB" id="10002522at2759"/>
<dbReference type="RefSeq" id="XP_023170993.2">
    <property type="nucleotide sequence ID" value="XM_023315225.2"/>
</dbReference>
<dbReference type="PANTHER" id="PTHR14435:SF2">
    <property type="entry name" value="ZINC FINGER PROTEIN 106"/>
    <property type="match status" value="1"/>
</dbReference>
<dbReference type="InterPro" id="IPR036322">
    <property type="entry name" value="WD40_repeat_dom_sf"/>
</dbReference>
<feature type="region of interest" description="Disordered" evidence="1">
    <location>
        <begin position="626"/>
        <end position="680"/>
    </location>
</feature>
<feature type="compositionally biased region" description="Polar residues" evidence="1">
    <location>
        <begin position="56"/>
        <end position="85"/>
    </location>
</feature>
<feature type="compositionally biased region" description="Polar residues" evidence="1">
    <location>
        <begin position="281"/>
        <end position="294"/>
    </location>
</feature>
<feature type="region of interest" description="Disordered" evidence="1">
    <location>
        <begin position="24"/>
        <end position="408"/>
    </location>
</feature>
<feature type="region of interest" description="Disordered" evidence="1">
    <location>
        <begin position="1054"/>
        <end position="1122"/>
    </location>
</feature>
<gene>
    <name evidence="3" type="primary">LOC111599558</name>
</gene>
<dbReference type="InterPro" id="IPR042622">
    <property type="entry name" value="Znf106"/>
</dbReference>
<feature type="region of interest" description="Disordered" evidence="1">
    <location>
        <begin position="860"/>
        <end position="907"/>
    </location>
</feature>
<dbReference type="Gene3D" id="2.130.10.10">
    <property type="entry name" value="YVTN repeat-like/Quinoprotein amine dehydrogenase"/>
    <property type="match status" value="2"/>
</dbReference>
<evidence type="ECO:0000313" key="2">
    <source>
        <dbReference type="Proteomes" id="UP000504633"/>
    </source>
</evidence>
<keyword evidence="2" id="KW-1185">Reference proteome</keyword>
<feature type="compositionally biased region" description="Polar residues" evidence="1">
    <location>
        <begin position="197"/>
        <end position="208"/>
    </location>
</feature>
<dbReference type="GO" id="GO:0003723">
    <property type="term" value="F:RNA binding"/>
    <property type="evidence" value="ECO:0007669"/>
    <property type="project" value="InterPro"/>
</dbReference>
<feature type="compositionally biased region" description="Basic and acidic residues" evidence="1">
    <location>
        <begin position="386"/>
        <end position="408"/>
    </location>
</feature>
<evidence type="ECO:0000256" key="1">
    <source>
        <dbReference type="SAM" id="MobiDB-lite"/>
    </source>
</evidence>
<dbReference type="Proteomes" id="UP000504633">
    <property type="component" value="Unplaced"/>
</dbReference>
<protein>
    <submittedName>
        <fullName evidence="3">Uncharacterized protein LOC111599558 isoform X1</fullName>
    </submittedName>
</protein>
<feature type="compositionally biased region" description="Polar residues" evidence="1">
    <location>
        <begin position="113"/>
        <end position="141"/>
    </location>
</feature>
<feature type="compositionally biased region" description="Polar residues" evidence="1">
    <location>
        <begin position="365"/>
        <end position="385"/>
    </location>
</feature>
<dbReference type="SUPFAM" id="SSF50978">
    <property type="entry name" value="WD40 repeat-like"/>
    <property type="match status" value="1"/>
</dbReference>
<reference evidence="3" key="1">
    <citation type="submission" date="2025-08" db="UniProtKB">
        <authorList>
            <consortium name="RefSeq"/>
        </authorList>
    </citation>
    <scope>IDENTIFICATION</scope>
    <source>
        <strain evidence="3">15085-1641.00</strain>
        <tissue evidence="3">Whole body</tissue>
    </source>
</reference>
<feature type="compositionally biased region" description="Low complexity" evidence="1">
    <location>
        <begin position="94"/>
        <end position="112"/>
    </location>
</feature>
<dbReference type="OMA" id="TNMFLCE"/>
<feature type="compositionally biased region" description="Basic and acidic residues" evidence="1">
    <location>
        <begin position="253"/>
        <end position="280"/>
    </location>
</feature>
<feature type="compositionally biased region" description="Polar residues" evidence="1">
    <location>
        <begin position="643"/>
        <end position="659"/>
    </location>
</feature>
<proteinExistence type="predicted"/>
<dbReference type="SMART" id="SM00320">
    <property type="entry name" value="WD40"/>
    <property type="match status" value="4"/>
</dbReference>
<dbReference type="GeneID" id="111599558"/>
<feature type="compositionally biased region" description="Polar residues" evidence="1">
    <location>
        <begin position="216"/>
        <end position="251"/>
    </location>
</feature>
<feature type="compositionally biased region" description="Polar residues" evidence="1">
    <location>
        <begin position="1054"/>
        <end position="1063"/>
    </location>
</feature>
<dbReference type="InterPro" id="IPR001680">
    <property type="entry name" value="WD40_rpt"/>
</dbReference>
<evidence type="ECO:0000313" key="3">
    <source>
        <dbReference type="RefSeq" id="XP_023170993.2"/>
    </source>
</evidence>
<feature type="compositionally biased region" description="Basic residues" evidence="1">
    <location>
        <begin position="1071"/>
        <end position="1094"/>
    </location>
</feature>
<organism evidence="2 3">
    <name type="scientific">Drosophila hydei</name>
    <name type="common">Fruit fly</name>
    <dbReference type="NCBI Taxonomy" id="7224"/>
    <lineage>
        <taxon>Eukaryota</taxon>
        <taxon>Metazoa</taxon>
        <taxon>Ecdysozoa</taxon>
        <taxon>Arthropoda</taxon>
        <taxon>Hexapoda</taxon>
        <taxon>Insecta</taxon>
        <taxon>Pterygota</taxon>
        <taxon>Neoptera</taxon>
        <taxon>Endopterygota</taxon>
        <taxon>Diptera</taxon>
        <taxon>Brachycera</taxon>
        <taxon>Muscomorpha</taxon>
        <taxon>Ephydroidea</taxon>
        <taxon>Drosophilidae</taxon>
        <taxon>Drosophila</taxon>
    </lineage>
</organism>
<feature type="compositionally biased region" description="Polar residues" evidence="1">
    <location>
        <begin position="302"/>
        <end position="313"/>
    </location>
</feature>
<feature type="compositionally biased region" description="Polar residues" evidence="1">
    <location>
        <begin position="339"/>
        <end position="357"/>
    </location>
</feature>
<feature type="region of interest" description="Disordered" evidence="1">
    <location>
        <begin position="711"/>
        <end position="760"/>
    </location>
</feature>
<name>A0A6J1M2T3_DROHY</name>
<feature type="compositionally biased region" description="Polar residues" evidence="1">
    <location>
        <begin position="870"/>
        <end position="882"/>
    </location>
</feature>
<sequence length="1532" mass="170503">MKERREPAATAAADTATAVITTAGSEPLSGLASGSDVTDAADTASKERKRCHTGGLQHQRQHNSNGPPTTSGWRQMNCSNYNGQPWPNGRRNHTYNNNNNFNKNNWKNYGPNQYYSQNSSRDSYRNYTQDNTSWNQTSNYRVDNKKWTKSSSQPFDRRDYRRDSSYRERTDYYRSSSTSRSDAFVGDSAYRKREHPNNSYRNGTSGRTRPSKEPQSRVSETQNKVSEAQELSSTSLDNANKADNTIINSEENAVEKPIESAKELTREQSEVRGPRSKSVDNTEQTKTPSKVQSENRAKGIIITSQSKSTGNSRAESKGKEEITKDKIEEKEANAAPKKITNTTSSYSKLRSLRNSIPSPLRRNNAAKNPTSLTKSIGNKLNITETSQKEAQSEGVRPEQLEEGKADRTANKTYPKIQVRPLAELLKQEIFAVTQEQLLAADKGAFSGNAAKPGQRPTIQRRRQTISNNSYNGNGDYSINDRLANMDKEGLKNIINNSDTIYNEHLKLQARRRLREEIRRQLKEIELDQPKDKPAKELVEDEIVEAIKLPQFLLQEIEKCFGIDISVAKEIETNAVKAEQVGKESEITSKETAPTQEEITDLTDNMAMGNSTDLMERLKVAEQFRMMTTKNNRNRNSEKAKSPSLLSRTAKTPDSIQKSNAQRKRTESLDPKQGQTQAQKALSAVEAIKREIQTESRSLQENCNVIVVVSSSEDEDEDVAAEQRSQQKNKQPTVADLSDGDSDHSNSSSCSRDSTKRRYQQKLESDANNIVDSFDKLILPQLKESLVERYRSSHCANLQSRLHFISCVVTSSEHNPRSFSKIEVAKIQQNLKSNDYRQAIEFLLREIVNVVNLQKQTATARRRQHLEKEQQMPNELISTSSASDMKVSKNAEPASESHQSDAAEPAAATTAQALMPPTPPRNGTPTPATRPLLALPMGLPYVGLDSTVSRLSPGSFSPSEPIMMMGDSVTHSLLEIDRRLLENQNRRGFLEEMIMKFQREKSDLEMLSLELQSRKFLLLNTVIARNQATTLAPLTTVTPTNSPPLTMPTANTAPATVGTASATPLNPEVSNRKRKRRAVVVKRVKILPKRRRPAKRSAEPAPSHAADEDVAPKGTSPAPSIPQPIIAPELHIKEEQIETPAPSRESGELQDKRAENSTAIGNSSKRQHLTRSVAANMAQQTMAIIPPLPPPPPPPEPIANMTYDLPRVLLKPAPPLLPSTETHMAANLENYNYAFIPIGRLHNISSPITQIRIYKVHIIAASENGDVFMFNIGNHKLERQITKHSEAITNMYLCERESFLYTTSLDGFLKKSSLENLERVMQTIYLKEPLQSIDIEWGIAFIGSRWGNIFTYNIAANKVMDMPLLSTGQSIIAVKAAKEGVRKIILLGCKGNIVFLHDAATGLLLRRLSMPEGLNVYSLLLIDGHVFCGTQKNEVYKFDFATGAMTNALKCGNGAVAMASYGDRYLLIGCYDGFIYVLNKETGLQLGRFKGPGRLVLALAIAGDKVVTSSKDNSLEILGIPSELLNLNQSTSD</sequence>
<feature type="compositionally biased region" description="Basic and acidic residues" evidence="1">
    <location>
        <begin position="1144"/>
        <end position="1154"/>
    </location>
</feature>
<dbReference type="KEGG" id="dhe:111599558"/>
<accession>A0A6J1M2T3</accession>
<feature type="compositionally biased region" description="Low complexity" evidence="1">
    <location>
        <begin position="173"/>
        <end position="182"/>
    </location>
</feature>
<feature type="compositionally biased region" description="Basic and acidic residues" evidence="1">
    <location>
        <begin position="155"/>
        <end position="172"/>
    </location>
</feature>
<dbReference type="InterPro" id="IPR015943">
    <property type="entry name" value="WD40/YVTN_repeat-like_dom_sf"/>
</dbReference>
<feature type="compositionally biased region" description="Basic and acidic residues" evidence="1">
    <location>
        <begin position="314"/>
        <end position="332"/>
    </location>
</feature>